<dbReference type="OrthoDB" id="7789408at2759"/>
<evidence type="ECO:0000259" key="2">
    <source>
        <dbReference type="Pfam" id="PF24985"/>
    </source>
</evidence>
<feature type="transmembrane region" description="Helical" evidence="1">
    <location>
        <begin position="109"/>
        <end position="135"/>
    </location>
</feature>
<protein>
    <submittedName>
        <fullName evidence="3">(Mediterranean fruit fly) hypothetical protein</fullName>
    </submittedName>
</protein>
<organism evidence="3 4">
    <name type="scientific">Ceratitis capitata</name>
    <name type="common">Mediterranean fruit fly</name>
    <name type="synonym">Tephritis capitata</name>
    <dbReference type="NCBI Taxonomy" id="7213"/>
    <lineage>
        <taxon>Eukaryota</taxon>
        <taxon>Metazoa</taxon>
        <taxon>Ecdysozoa</taxon>
        <taxon>Arthropoda</taxon>
        <taxon>Hexapoda</taxon>
        <taxon>Insecta</taxon>
        <taxon>Pterygota</taxon>
        <taxon>Neoptera</taxon>
        <taxon>Endopterygota</taxon>
        <taxon>Diptera</taxon>
        <taxon>Brachycera</taxon>
        <taxon>Muscomorpha</taxon>
        <taxon>Tephritoidea</taxon>
        <taxon>Tephritidae</taxon>
        <taxon>Ceratitis</taxon>
        <taxon>Ceratitis</taxon>
    </lineage>
</organism>
<comment type="caution">
    <text evidence="3">The sequence shown here is derived from an EMBL/GenBank/DDBJ whole genome shotgun (WGS) entry which is preliminary data.</text>
</comment>
<dbReference type="Pfam" id="PF24985">
    <property type="entry name" value="DUF7775"/>
    <property type="match status" value="1"/>
</dbReference>
<proteinExistence type="predicted"/>
<reference evidence="3" key="1">
    <citation type="submission" date="2020-11" db="EMBL/GenBank/DDBJ databases">
        <authorList>
            <person name="Whitehead M."/>
        </authorList>
    </citation>
    <scope>NUCLEOTIDE SEQUENCE</scope>
    <source>
        <strain evidence="3">EGII</strain>
    </source>
</reference>
<evidence type="ECO:0000256" key="1">
    <source>
        <dbReference type="SAM" id="Phobius"/>
    </source>
</evidence>
<feature type="domain" description="DUF7775" evidence="2">
    <location>
        <begin position="3"/>
        <end position="138"/>
    </location>
</feature>
<accession>A0A811UHT6</accession>
<dbReference type="EMBL" id="CAJHJT010000012">
    <property type="protein sequence ID" value="CAD6996753.1"/>
    <property type="molecule type" value="Genomic_DNA"/>
</dbReference>
<name>A0A811UHT6_CERCA</name>
<feature type="transmembrane region" description="Helical" evidence="1">
    <location>
        <begin position="36"/>
        <end position="58"/>
    </location>
</feature>
<evidence type="ECO:0000313" key="3">
    <source>
        <dbReference type="EMBL" id="CAD6996753.1"/>
    </source>
</evidence>
<feature type="transmembrane region" description="Helical" evidence="1">
    <location>
        <begin position="7"/>
        <end position="24"/>
    </location>
</feature>
<keyword evidence="4" id="KW-1185">Reference proteome</keyword>
<dbReference type="PANTHER" id="PTHR41152:SF8">
    <property type="entry name" value="AT26438P-RELATED"/>
    <property type="match status" value="1"/>
</dbReference>
<feature type="transmembrane region" description="Helical" evidence="1">
    <location>
        <begin position="70"/>
        <end position="89"/>
    </location>
</feature>
<sequence>MQEVWTFFKLLEMLLGIVCLTFHVVGFSQTEPLPHNLFYCGTFASFTFFSFLGILNVYFGRGRTAIMEAIPTTLGAVMHFAASILSMYHAENDFHLMFLTDFEEPQHSYFFYCKAQSIAALTTGAMYMLHATYAYDAVFIRTRRRLHVGVTEDAETEDETESAPRHQMHIEMFVLGKWCHSKLLRYKWFQKLAAKP</sequence>
<keyword evidence="1" id="KW-0812">Transmembrane</keyword>
<evidence type="ECO:0000313" key="4">
    <source>
        <dbReference type="Proteomes" id="UP000606786"/>
    </source>
</evidence>
<keyword evidence="1" id="KW-0472">Membrane</keyword>
<dbReference type="AlphaFoldDB" id="A0A811UHT6"/>
<dbReference type="PANTHER" id="PTHR41152">
    <property type="entry name" value="AT26438P-RELATED"/>
    <property type="match status" value="1"/>
</dbReference>
<keyword evidence="1" id="KW-1133">Transmembrane helix</keyword>
<gene>
    <name evidence="3" type="ORF">CCAP1982_LOCUS5432</name>
</gene>
<dbReference type="Proteomes" id="UP000606786">
    <property type="component" value="Unassembled WGS sequence"/>
</dbReference>
<dbReference type="InterPro" id="IPR056677">
    <property type="entry name" value="DUF7775"/>
</dbReference>